<dbReference type="Gene3D" id="1.10.600.10">
    <property type="entry name" value="Farnesyl Diphosphate Synthase"/>
    <property type="match status" value="1"/>
</dbReference>
<dbReference type="PANTHER" id="PTHR35201:SF4">
    <property type="entry name" value="BETA-PINACENE SYNTHASE-RELATED"/>
    <property type="match status" value="1"/>
</dbReference>
<comment type="cofactor">
    <cofactor evidence="2">
        <name>Mg(2+)</name>
        <dbReference type="ChEBI" id="CHEBI:18420"/>
    </cofactor>
</comment>
<keyword evidence="4" id="KW-1185">Reference proteome</keyword>
<dbReference type="SFLD" id="SFLDG01020">
    <property type="entry name" value="Terpene_Cyclase_Like_2"/>
    <property type="match status" value="1"/>
</dbReference>
<dbReference type="Pfam" id="PF19086">
    <property type="entry name" value="Terpene_syn_C_2"/>
    <property type="match status" value="1"/>
</dbReference>
<comment type="caution">
    <text evidence="3">The sequence shown here is derived from an EMBL/GenBank/DDBJ whole genome shotgun (WGS) entry which is preliminary data.</text>
</comment>
<dbReference type="Proteomes" id="UP001500307">
    <property type="component" value="Unassembled WGS sequence"/>
</dbReference>
<dbReference type="InterPro" id="IPR008949">
    <property type="entry name" value="Isoprenoid_synthase_dom_sf"/>
</dbReference>
<organism evidence="3 4">
    <name type="scientific">Micromonospora coerulea</name>
    <dbReference type="NCBI Taxonomy" id="47856"/>
    <lineage>
        <taxon>Bacteria</taxon>
        <taxon>Bacillati</taxon>
        <taxon>Actinomycetota</taxon>
        <taxon>Actinomycetes</taxon>
        <taxon>Micromonosporales</taxon>
        <taxon>Micromonosporaceae</taxon>
        <taxon>Micromonospora</taxon>
    </lineage>
</organism>
<evidence type="ECO:0000256" key="1">
    <source>
        <dbReference type="ARBA" id="ARBA00023239"/>
    </source>
</evidence>
<accession>A0ABP8SXJ1</accession>
<keyword evidence="1 2" id="KW-0456">Lyase</keyword>
<keyword evidence="2" id="KW-0460">Magnesium</keyword>
<dbReference type="PANTHER" id="PTHR35201">
    <property type="entry name" value="TERPENE SYNTHASE"/>
    <property type="match status" value="1"/>
</dbReference>
<gene>
    <name evidence="3" type="ORF">GCM10023176_48710</name>
</gene>
<reference evidence="4" key="1">
    <citation type="journal article" date="2019" name="Int. J. Syst. Evol. Microbiol.">
        <title>The Global Catalogue of Microorganisms (GCM) 10K type strain sequencing project: providing services to taxonomists for standard genome sequencing and annotation.</title>
        <authorList>
            <consortium name="The Broad Institute Genomics Platform"/>
            <consortium name="The Broad Institute Genome Sequencing Center for Infectious Disease"/>
            <person name="Wu L."/>
            <person name="Ma J."/>
        </authorList>
    </citation>
    <scope>NUCLEOTIDE SEQUENCE [LARGE SCALE GENOMIC DNA]</scope>
    <source>
        <strain evidence="4">JCM 3175</strain>
    </source>
</reference>
<comment type="similarity">
    <text evidence="2">Belongs to the terpene synthase family.</text>
</comment>
<dbReference type="SFLD" id="SFLDS00005">
    <property type="entry name" value="Isoprenoid_Synthase_Type_I"/>
    <property type="match status" value="1"/>
</dbReference>
<protein>
    <recommendedName>
        <fullName evidence="2">Terpene synthase</fullName>
        <ecNumber evidence="2">4.2.3.-</ecNumber>
    </recommendedName>
</protein>
<dbReference type="EC" id="4.2.3.-" evidence="2"/>
<dbReference type="EMBL" id="BAABGU010000032">
    <property type="protein sequence ID" value="GAA4576692.1"/>
    <property type="molecule type" value="Genomic_DNA"/>
</dbReference>
<sequence>MRSFAVSALREPPFPARRHAAVELVAGETIGWAWELGLVGTAARLHRLRAAGPAELAGRACPDAPVDRLRLLADLIAWLFVMDDACDEDGLGASPTRLSPTVAELLEVLDGHGDPRAPRPVSAGPLGAGLDDLCRRVRALHRPTPLLRLIGQLREYLLALLWEAANREQRRVPGVGEYVQMRRYTGGARPSFTLTDLAYDALPGADRRADPALAALEALAADLVCWCNDVFSYGKELSSAPDPHNLVTTIAGETGQGEEAALWAAAARFNDGLTEYAEREAALAGVGQESVAGFLLTRRNWIRATYDWSLAVSRYA</sequence>
<proteinExistence type="inferred from homology"/>
<evidence type="ECO:0000313" key="3">
    <source>
        <dbReference type="EMBL" id="GAA4576692.1"/>
    </source>
</evidence>
<dbReference type="RefSeq" id="WP_346123195.1">
    <property type="nucleotide sequence ID" value="NZ_BAABGU010000032.1"/>
</dbReference>
<evidence type="ECO:0000313" key="4">
    <source>
        <dbReference type="Proteomes" id="UP001500307"/>
    </source>
</evidence>
<evidence type="ECO:0000256" key="2">
    <source>
        <dbReference type="RuleBase" id="RU366034"/>
    </source>
</evidence>
<dbReference type="InterPro" id="IPR034686">
    <property type="entry name" value="Terpene_cyclase-like_2"/>
</dbReference>
<name>A0ABP8SXJ1_9ACTN</name>
<keyword evidence="2" id="KW-0479">Metal-binding</keyword>
<dbReference type="SUPFAM" id="SSF48576">
    <property type="entry name" value="Terpenoid synthases"/>
    <property type="match status" value="1"/>
</dbReference>